<dbReference type="EMBL" id="LT934115">
    <property type="protein sequence ID" value="VAH69151.1"/>
    <property type="molecule type" value="Genomic_DNA"/>
</dbReference>
<feature type="compositionally biased region" description="Polar residues" evidence="1">
    <location>
        <begin position="113"/>
        <end position="126"/>
    </location>
</feature>
<evidence type="ECO:0000313" key="3">
    <source>
        <dbReference type="Proteomes" id="UP000324705"/>
    </source>
</evidence>
<dbReference type="GO" id="GO:0006264">
    <property type="term" value="P:mitochondrial DNA replication"/>
    <property type="evidence" value="ECO:0007669"/>
    <property type="project" value="TreeGrafter"/>
</dbReference>
<dbReference type="InterPro" id="IPR011344">
    <property type="entry name" value="ssDNA-bd"/>
</dbReference>
<evidence type="ECO:0000256" key="1">
    <source>
        <dbReference type="SAM" id="MobiDB-lite"/>
    </source>
</evidence>
<name>A0A9R0RZF4_TRITD</name>
<evidence type="ECO:0000313" key="2">
    <source>
        <dbReference type="EMBL" id="VAH69151.1"/>
    </source>
</evidence>
<dbReference type="AlphaFoldDB" id="A0A9R0RZF4"/>
<protein>
    <submittedName>
        <fullName evidence="2">Uncharacterized protein</fullName>
    </submittedName>
</protein>
<dbReference type="GO" id="GO:0042645">
    <property type="term" value="C:mitochondrial nucleoid"/>
    <property type="evidence" value="ECO:0007669"/>
    <property type="project" value="TreeGrafter"/>
</dbReference>
<reference evidence="2 3" key="1">
    <citation type="submission" date="2017-09" db="EMBL/GenBank/DDBJ databases">
        <authorList>
            <consortium name="International Durum Wheat Genome Sequencing Consortium (IDWGSC)"/>
            <person name="Milanesi L."/>
        </authorList>
    </citation>
    <scope>NUCLEOTIDE SEQUENCE [LARGE SCALE GENOMIC DNA]</scope>
    <source>
        <strain evidence="3">cv. Svevo</strain>
    </source>
</reference>
<organism evidence="2 3">
    <name type="scientific">Triticum turgidum subsp. durum</name>
    <name type="common">Durum wheat</name>
    <name type="synonym">Triticum durum</name>
    <dbReference type="NCBI Taxonomy" id="4567"/>
    <lineage>
        <taxon>Eukaryota</taxon>
        <taxon>Viridiplantae</taxon>
        <taxon>Streptophyta</taxon>
        <taxon>Embryophyta</taxon>
        <taxon>Tracheophyta</taxon>
        <taxon>Spermatophyta</taxon>
        <taxon>Magnoliopsida</taxon>
        <taxon>Liliopsida</taxon>
        <taxon>Poales</taxon>
        <taxon>Poaceae</taxon>
        <taxon>BOP clade</taxon>
        <taxon>Pooideae</taxon>
        <taxon>Triticodae</taxon>
        <taxon>Triticeae</taxon>
        <taxon>Triticinae</taxon>
        <taxon>Triticum</taxon>
    </lineage>
</organism>
<feature type="compositionally biased region" description="Basic and acidic residues" evidence="1">
    <location>
        <begin position="151"/>
        <end position="169"/>
    </location>
</feature>
<dbReference type="PANTHER" id="PTHR10302">
    <property type="entry name" value="SINGLE-STRANDED DNA-BINDING PROTEIN"/>
    <property type="match status" value="1"/>
</dbReference>
<feature type="region of interest" description="Disordered" evidence="1">
    <location>
        <begin position="113"/>
        <end position="205"/>
    </location>
</feature>
<keyword evidence="3" id="KW-1185">Reference proteome</keyword>
<dbReference type="Gramene" id="TRITD3Av1G267060.4">
    <property type="protein sequence ID" value="TRITD3Av1G267060.4"/>
    <property type="gene ID" value="TRITD3Av1G267060"/>
</dbReference>
<dbReference type="Proteomes" id="UP000324705">
    <property type="component" value="Chromosome 3A"/>
</dbReference>
<accession>A0A9R0RZF4</accession>
<dbReference type="GO" id="GO:0003697">
    <property type="term" value="F:single-stranded DNA binding"/>
    <property type="evidence" value="ECO:0007669"/>
    <property type="project" value="InterPro"/>
</dbReference>
<sequence>MVDEEEGFMEIAEAEKKVEQTKPVSKYPARTFSDYKAKQDKYRTLWNDVLANPLNWTDNRAEKANGSKNPKYPDFKNKTADEALWLDSAPHYVIEKLDGLTFNSGYNAAKTGTNTGWSKFKTSQAASPEKQKKEAELWQSLVDSPQSWWDNRADKRSPKAPDFKRKDTGEALWLSPKTPSWVTDALPPVRGGSRGGARRPETLLS</sequence>
<proteinExistence type="predicted"/>
<dbReference type="PANTHER" id="PTHR10302:SF23">
    <property type="entry name" value="PROTEIN OSB4, CHLOROPLASTIC"/>
    <property type="match status" value="1"/>
</dbReference>
<gene>
    <name evidence="2" type="ORF">TRITD_3Av1G267060</name>
</gene>